<keyword evidence="4" id="KW-1185">Reference proteome</keyword>
<dbReference type="SUPFAM" id="SSF46785">
    <property type="entry name" value="Winged helix' DNA-binding domain"/>
    <property type="match status" value="1"/>
</dbReference>
<evidence type="ECO:0000313" key="4">
    <source>
        <dbReference type="Proteomes" id="UP000266568"/>
    </source>
</evidence>
<dbReference type="OrthoDB" id="7594920at2"/>
<reference evidence="3 4" key="1">
    <citation type="submission" date="2018-08" db="EMBL/GenBank/DDBJ databases">
        <title>Genomic Encyclopedia of Type Strains, Phase IV (KMG-IV): sequencing the most valuable type-strain genomes for metagenomic binning, comparative biology and taxonomic classification.</title>
        <authorList>
            <person name="Goeker M."/>
        </authorList>
    </citation>
    <scope>NUCLEOTIDE SEQUENCE [LARGE SCALE GENOMIC DNA]</scope>
    <source>
        <strain evidence="3 4">DSM 25527</strain>
    </source>
</reference>
<organism evidence="3 4">
    <name type="scientific">Hephaestia caeni</name>
    <dbReference type="NCBI Taxonomy" id="645617"/>
    <lineage>
        <taxon>Bacteria</taxon>
        <taxon>Pseudomonadati</taxon>
        <taxon>Pseudomonadota</taxon>
        <taxon>Alphaproteobacteria</taxon>
        <taxon>Sphingomonadales</taxon>
        <taxon>Sphingomonadaceae</taxon>
        <taxon>Hephaestia</taxon>
    </lineage>
</organism>
<protein>
    <submittedName>
        <fullName evidence="3">Winged helix DNA-binding protein</fullName>
    </submittedName>
</protein>
<keyword evidence="3" id="KW-0238">DNA-binding</keyword>
<feature type="domain" description="Response regulatory" evidence="2">
    <location>
        <begin position="16"/>
        <end position="131"/>
    </location>
</feature>
<accession>A0A397NKB1</accession>
<sequence>MTATFAHEPPVGRVLRALVIGSDAAAVRLAGEAIDAAGARVAGTADPGDAAALDGAVDLVMLEAEALDDATLDELLPRLAQRSRAMRARVIVALGQAQIDPVSRHLLGGEVDLLCAPDVAQRMLAIMLARSSRLAVVGESSREADRLRRMNEEVARIAEALARLAERGPAAPGENVVSDRRPGYRAAEVAPGAIVEARDLRDAIRSRRLRDQYIPGGLFEDPAWDMLLDLFAADLEGGRVSVSSLCIAAAVAPTTALRWIGRMTEAGLLGRAPDPDDRRRAFVMLTPPTRQALLDYCTAAKRQGLPIA</sequence>
<dbReference type="AlphaFoldDB" id="A0A397NKB1"/>
<dbReference type="InterPro" id="IPR011006">
    <property type="entry name" value="CheY-like_superfamily"/>
</dbReference>
<dbReference type="InterPro" id="IPR036388">
    <property type="entry name" value="WH-like_DNA-bd_sf"/>
</dbReference>
<dbReference type="Proteomes" id="UP000266568">
    <property type="component" value="Unassembled WGS sequence"/>
</dbReference>
<dbReference type="GO" id="GO:0000160">
    <property type="term" value="P:phosphorelay signal transduction system"/>
    <property type="evidence" value="ECO:0007669"/>
    <property type="project" value="InterPro"/>
</dbReference>
<dbReference type="InterPro" id="IPR036390">
    <property type="entry name" value="WH_DNA-bd_sf"/>
</dbReference>
<dbReference type="SUPFAM" id="SSF52172">
    <property type="entry name" value="CheY-like"/>
    <property type="match status" value="1"/>
</dbReference>
<comment type="caution">
    <text evidence="1">Lacks conserved residue(s) required for the propagation of feature annotation.</text>
</comment>
<dbReference type="Pfam" id="PF13463">
    <property type="entry name" value="HTH_27"/>
    <property type="match status" value="1"/>
</dbReference>
<dbReference type="PROSITE" id="PS50110">
    <property type="entry name" value="RESPONSE_REGULATORY"/>
    <property type="match status" value="1"/>
</dbReference>
<evidence type="ECO:0000259" key="2">
    <source>
        <dbReference type="PROSITE" id="PS50110"/>
    </source>
</evidence>
<proteinExistence type="predicted"/>
<evidence type="ECO:0000256" key="1">
    <source>
        <dbReference type="PROSITE-ProRule" id="PRU00169"/>
    </source>
</evidence>
<dbReference type="InterPro" id="IPR001789">
    <property type="entry name" value="Sig_transdc_resp-reg_receiver"/>
</dbReference>
<dbReference type="InterPro" id="IPR000835">
    <property type="entry name" value="HTH_MarR-typ"/>
</dbReference>
<dbReference type="GO" id="GO:0003700">
    <property type="term" value="F:DNA-binding transcription factor activity"/>
    <property type="evidence" value="ECO:0007669"/>
    <property type="project" value="InterPro"/>
</dbReference>
<evidence type="ECO:0000313" key="3">
    <source>
        <dbReference type="EMBL" id="RIA37906.1"/>
    </source>
</evidence>
<dbReference type="GO" id="GO:0003677">
    <property type="term" value="F:DNA binding"/>
    <property type="evidence" value="ECO:0007669"/>
    <property type="project" value="UniProtKB-KW"/>
</dbReference>
<dbReference type="EMBL" id="QXDC01000004">
    <property type="protein sequence ID" value="RIA37906.1"/>
    <property type="molecule type" value="Genomic_DNA"/>
</dbReference>
<dbReference type="Gene3D" id="1.10.10.10">
    <property type="entry name" value="Winged helix-like DNA-binding domain superfamily/Winged helix DNA-binding domain"/>
    <property type="match status" value="1"/>
</dbReference>
<name>A0A397NKB1_9SPHN</name>
<comment type="caution">
    <text evidence="3">The sequence shown here is derived from an EMBL/GenBank/DDBJ whole genome shotgun (WGS) entry which is preliminary data.</text>
</comment>
<gene>
    <name evidence="3" type="ORF">DFR49_3796</name>
</gene>
<dbReference type="RefSeq" id="WP_119037146.1">
    <property type="nucleotide sequence ID" value="NZ_QXDC01000004.1"/>
</dbReference>